<dbReference type="EMBL" id="FNES01000004">
    <property type="protein sequence ID" value="SDJ41577.1"/>
    <property type="molecule type" value="Genomic_DNA"/>
</dbReference>
<dbReference type="OrthoDB" id="9807902at2"/>
<feature type="region of interest" description="Disordered" evidence="1">
    <location>
        <begin position="1"/>
        <end position="29"/>
    </location>
</feature>
<dbReference type="AlphaFoldDB" id="A0A1G8TJI8"/>
<organism evidence="2 3">
    <name type="scientific">Billgrantia gudaonensis</name>
    <dbReference type="NCBI Taxonomy" id="376427"/>
    <lineage>
        <taxon>Bacteria</taxon>
        <taxon>Pseudomonadati</taxon>
        <taxon>Pseudomonadota</taxon>
        <taxon>Gammaproteobacteria</taxon>
        <taxon>Oceanospirillales</taxon>
        <taxon>Halomonadaceae</taxon>
        <taxon>Billgrantia</taxon>
    </lineage>
</organism>
<name>A0A1G8TJI8_9GAMM</name>
<sequence>MPAVTRKGDSCTGHGDFPPRASTGGSGNVYANGIAVHRQGDGWATHCNSVPSCHGGSLAAGSSSVYANGAQLGRIGDPVDCGSSVAAGSGNVYAGG</sequence>
<dbReference type="STRING" id="376427.SAMN04487954_104325"/>
<gene>
    <name evidence="2" type="ORF">SAMN04487954_104325</name>
</gene>
<evidence type="ECO:0000313" key="2">
    <source>
        <dbReference type="EMBL" id="SDJ41577.1"/>
    </source>
</evidence>
<dbReference type="Pfam" id="PF05488">
    <property type="entry name" value="PAAR_motif"/>
    <property type="match status" value="1"/>
</dbReference>
<dbReference type="Gene3D" id="2.60.200.60">
    <property type="match status" value="1"/>
</dbReference>
<dbReference type="InterPro" id="IPR008727">
    <property type="entry name" value="PAAR_motif"/>
</dbReference>
<keyword evidence="3" id="KW-1185">Reference proteome</keyword>
<dbReference type="Proteomes" id="UP000198525">
    <property type="component" value="Unassembled WGS sequence"/>
</dbReference>
<evidence type="ECO:0000313" key="3">
    <source>
        <dbReference type="Proteomes" id="UP000198525"/>
    </source>
</evidence>
<proteinExistence type="predicted"/>
<dbReference type="CDD" id="cd14737">
    <property type="entry name" value="PAAR_1"/>
    <property type="match status" value="1"/>
</dbReference>
<protein>
    <submittedName>
        <fullName evidence="2">Zn-binding Pro-Ala-Ala-Arg (PAAR) domain-containing protein, incolved in TypeVI secretion</fullName>
    </submittedName>
</protein>
<reference evidence="2 3" key="1">
    <citation type="submission" date="2016-10" db="EMBL/GenBank/DDBJ databases">
        <authorList>
            <person name="de Groot N.N."/>
        </authorList>
    </citation>
    <scope>NUCLEOTIDE SEQUENCE [LARGE SCALE GENOMIC DNA]</scope>
    <source>
        <strain evidence="2 3">CGMCC 1.6133</strain>
    </source>
</reference>
<accession>A0A1G8TJI8</accession>
<evidence type="ECO:0000256" key="1">
    <source>
        <dbReference type="SAM" id="MobiDB-lite"/>
    </source>
</evidence>
<dbReference type="RefSeq" id="WP_089684650.1">
    <property type="nucleotide sequence ID" value="NZ_FNES01000004.1"/>
</dbReference>